<dbReference type="OrthoDB" id="851917at2759"/>
<accession>A0A9Q0IZR0</accession>
<sequence length="84" mass="9498">MSNAELNLRSILDANKLIASNFTHWFRNLKIVLKSEKIAYVLDDPVPPMLKDDVPAFDQMAYLKHTEDSEDATCIILASMSSEL</sequence>
<reference evidence="1" key="1">
    <citation type="submission" date="2022-02" db="EMBL/GenBank/DDBJ databases">
        <authorList>
            <person name="Henning P.M."/>
            <person name="McCubbin A.G."/>
            <person name="Shore J.S."/>
        </authorList>
    </citation>
    <scope>NUCLEOTIDE SEQUENCE</scope>
    <source>
        <strain evidence="1">F60SS</strain>
        <tissue evidence="1">Leaves</tissue>
    </source>
</reference>
<dbReference type="Proteomes" id="UP001141552">
    <property type="component" value="Unassembled WGS sequence"/>
</dbReference>
<dbReference type="AlphaFoldDB" id="A0A9Q0IZR0"/>
<keyword evidence="2" id="KW-1185">Reference proteome</keyword>
<name>A0A9Q0IZR0_9ROSI</name>
<proteinExistence type="predicted"/>
<protein>
    <submittedName>
        <fullName evidence="1">Uncharacterized protein</fullName>
    </submittedName>
</protein>
<comment type="caution">
    <text evidence="1">The sequence shown here is derived from an EMBL/GenBank/DDBJ whole genome shotgun (WGS) entry which is preliminary data.</text>
</comment>
<dbReference type="EMBL" id="JAKUCV010007677">
    <property type="protein sequence ID" value="KAJ4822435.1"/>
    <property type="molecule type" value="Genomic_DNA"/>
</dbReference>
<reference evidence="1" key="2">
    <citation type="journal article" date="2023" name="Plants (Basel)">
        <title>Annotation of the Turnera subulata (Passifloraceae) Draft Genome Reveals the S-Locus Evolved after the Divergence of Turneroideae from Passifloroideae in a Stepwise Manner.</title>
        <authorList>
            <person name="Henning P.M."/>
            <person name="Roalson E.H."/>
            <person name="Mir W."/>
            <person name="McCubbin A.G."/>
            <person name="Shore J.S."/>
        </authorList>
    </citation>
    <scope>NUCLEOTIDE SEQUENCE</scope>
    <source>
        <strain evidence="1">F60SS</strain>
    </source>
</reference>
<evidence type="ECO:0000313" key="1">
    <source>
        <dbReference type="EMBL" id="KAJ4822435.1"/>
    </source>
</evidence>
<organism evidence="1 2">
    <name type="scientific">Turnera subulata</name>
    <dbReference type="NCBI Taxonomy" id="218843"/>
    <lineage>
        <taxon>Eukaryota</taxon>
        <taxon>Viridiplantae</taxon>
        <taxon>Streptophyta</taxon>
        <taxon>Embryophyta</taxon>
        <taxon>Tracheophyta</taxon>
        <taxon>Spermatophyta</taxon>
        <taxon>Magnoliopsida</taxon>
        <taxon>eudicotyledons</taxon>
        <taxon>Gunneridae</taxon>
        <taxon>Pentapetalae</taxon>
        <taxon>rosids</taxon>
        <taxon>fabids</taxon>
        <taxon>Malpighiales</taxon>
        <taxon>Passifloraceae</taxon>
        <taxon>Turnera</taxon>
    </lineage>
</organism>
<gene>
    <name evidence="1" type="ORF">Tsubulata_040870</name>
</gene>
<evidence type="ECO:0000313" key="2">
    <source>
        <dbReference type="Proteomes" id="UP001141552"/>
    </source>
</evidence>